<keyword evidence="2" id="KW-0964">Secreted</keyword>
<dbReference type="RefSeq" id="WP_156431957.1">
    <property type="nucleotide sequence ID" value="NZ_JBHSCR010000001.1"/>
</dbReference>
<dbReference type="InterPro" id="IPR001343">
    <property type="entry name" value="Hemolysn_Ca-bd"/>
</dbReference>
<name>A0ABV8U847_9PROT</name>
<accession>A0ABV8U847</accession>
<proteinExistence type="predicted"/>
<evidence type="ECO:0000256" key="1">
    <source>
        <dbReference type="ARBA" id="ARBA00004613"/>
    </source>
</evidence>
<comment type="subcellular location">
    <subcellularLocation>
        <location evidence="1">Secreted</location>
    </subcellularLocation>
</comment>
<feature type="compositionally biased region" description="Gly residues" evidence="3">
    <location>
        <begin position="417"/>
        <end position="429"/>
    </location>
</feature>
<feature type="compositionally biased region" description="Polar residues" evidence="3">
    <location>
        <begin position="353"/>
        <end position="363"/>
    </location>
</feature>
<dbReference type="EMBL" id="JBHSCR010000001">
    <property type="protein sequence ID" value="MFC4346819.1"/>
    <property type="molecule type" value="Genomic_DNA"/>
</dbReference>
<dbReference type="SUPFAM" id="SSF51120">
    <property type="entry name" value="beta-Roll"/>
    <property type="match status" value="2"/>
</dbReference>
<comment type="caution">
    <text evidence="4">The sequence shown here is derived from an EMBL/GenBank/DDBJ whole genome shotgun (WGS) entry which is preliminary data.</text>
</comment>
<dbReference type="Proteomes" id="UP001595776">
    <property type="component" value="Unassembled WGS sequence"/>
</dbReference>
<dbReference type="InterPro" id="IPR018511">
    <property type="entry name" value="Hemolysin-typ_Ca-bd_CS"/>
</dbReference>
<dbReference type="PANTHER" id="PTHR38340:SF1">
    <property type="entry name" value="S-LAYER PROTEIN"/>
    <property type="match status" value="1"/>
</dbReference>
<reference evidence="5" key="1">
    <citation type="journal article" date="2019" name="Int. J. Syst. Evol. Microbiol.">
        <title>The Global Catalogue of Microorganisms (GCM) 10K type strain sequencing project: providing services to taxonomists for standard genome sequencing and annotation.</title>
        <authorList>
            <consortium name="The Broad Institute Genomics Platform"/>
            <consortium name="The Broad Institute Genome Sequencing Center for Infectious Disease"/>
            <person name="Wu L."/>
            <person name="Ma J."/>
        </authorList>
    </citation>
    <scope>NUCLEOTIDE SEQUENCE [LARGE SCALE GENOMIC DNA]</scope>
    <source>
        <strain evidence="5">CGMCC 1.15304</strain>
    </source>
</reference>
<dbReference type="PROSITE" id="PS00330">
    <property type="entry name" value="HEMOLYSIN_CALCIUM"/>
    <property type="match status" value="4"/>
</dbReference>
<protein>
    <submittedName>
        <fullName evidence="4">Calcium-binding protein</fullName>
    </submittedName>
</protein>
<gene>
    <name evidence="4" type="ORF">ACFO5Q_03035</name>
</gene>
<sequence length="574" mass="57916">MASVNSFGTNGGDAFTLTFNDQATNAIVQETLQSMRYSPASYNPGTDPRTITVTATDSAGASSVDTRTIEVTSVNDPPNNAGDLPFTASANMAEASRIDFSNMRVNDPDSGSATVTFTFVASIGTITATMDSAADYSVTVGGSGTDTVTIAGTIADIDKYFDATADGDWFLYTGPAGVSGTDAARITVSANDGGNSGLGGGADIAFGFFDIDIVIPNSLPTSENTAVTATEDQEYVFKEADFTFADADAGATLNRITLSNISLASGDKLVYRESGENDVDVTDNYNIFPSDLSDGYLVYIPQADANGNARSSFHFTVRDNEGGVSSSSYTLTINVTDVAEPIIPSDPKPVNLAGSNGNDTLSGNDADDTIAGGAGDDMISGEAGRDTLSGADGEDTLSGGSGNDEVWAGAGNDSASGDGGGDKVGGGTGDDTLNGGAGDDTLYGGEDADILIGSGGNDLIFNGLGNDAIDGGSGNDTLWGGAGNDTLTGGAGADNFVFGALSGDDTITDFSVTDDTLDLRFAAVDFTSLADVQAAASLTSVDGTAGVLIDLGGGNSVFIEDLTLTDLTSLDLTV</sequence>
<dbReference type="Pfam" id="PF00353">
    <property type="entry name" value="HemolysinCabind"/>
    <property type="match status" value="4"/>
</dbReference>
<dbReference type="InterPro" id="IPR050557">
    <property type="entry name" value="RTX_toxin/Mannuronan_C5-epim"/>
</dbReference>
<dbReference type="PRINTS" id="PR00313">
    <property type="entry name" value="CABNDNGRPT"/>
</dbReference>
<evidence type="ECO:0000313" key="4">
    <source>
        <dbReference type="EMBL" id="MFC4346819.1"/>
    </source>
</evidence>
<dbReference type="InterPro" id="IPR011049">
    <property type="entry name" value="Serralysin-like_metalloprot_C"/>
</dbReference>
<dbReference type="PANTHER" id="PTHR38340">
    <property type="entry name" value="S-LAYER PROTEIN"/>
    <property type="match status" value="1"/>
</dbReference>
<evidence type="ECO:0000256" key="3">
    <source>
        <dbReference type="SAM" id="MobiDB-lite"/>
    </source>
</evidence>
<evidence type="ECO:0000313" key="5">
    <source>
        <dbReference type="Proteomes" id="UP001595776"/>
    </source>
</evidence>
<evidence type="ECO:0000256" key="2">
    <source>
        <dbReference type="ARBA" id="ARBA00022525"/>
    </source>
</evidence>
<organism evidence="4 5">
    <name type="scientific">Kordiimonas lipolytica</name>
    <dbReference type="NCBI Taxonomy" id="1662421"/>
    <lineage>
        <taxon>Bacteria</taxon>
        <taxon>Pseudomonadati</taxon>
        <taxon>Pseudomonadota</taxon>
        <taxon>Alphaproteobacteria</taxon>
        <taxon>Kordiimonadales</taxon>
        <taxon>Kordiimonadaceae</taxon>
        <taxon>Kordiimonas</taxon>
    </lineage>
</organism>
<keyword evidence="5" id="KW-1185">Reference proteome</keyword>
<feature type="region of interest" description="Disordered" evidence="3">
    <location>
        <begin position="342"/>
        <end position="440"/>
    </location>
</feature>
<dbReference type="Gene3D" id="2.150.10.10">
    <property type="entry name" value="Serralysin-like metalloprotease, C-terminal"/>
    <property type="match status" value="3"/>
</dbReference>